<organism evidence="1 2">
    <name type="scientific">Cellulophaga baltica</name>
    <dbReference type="NCBI Taxonomy" id="76594"/>
    <lineage>
        <taxon>Bacteria</taxon>
        <taxon>Pseudomonadati</taxon>
        <taxon>Bacteroidota</taxon>
        <taxon>Flavobacteriia</taxon>
        <taxon>Flavobacteriales</taxon>
        <taxon>Flavobacteriaceae</taxon>
        <taxon>Cellulophaga</taxon>
    </lineage>
</organism>
<reference evidence="2" key="1">
    <citation type="submission" date="2016-10" db="EMBL/GenBank/DDBJ databases">
        <authorList>
            <person name="Varghese N."/>
            <person name="Submissions S."/>
        </authorList>
    </citation>
    <scope>NUCLEOTIDE SEQUENCE [LARGE SCALE GENOMIC DNA]</scope>
    <source>
        <strain evidence="2">DSM 24729</strain>
    </source>
</reference>
<proteinExistence type="predicted"/>
<evidence type="ECO:0000313" key="1">
    <source>
        <dbReference type="EMBL" id="SDE98569.1"/>
    </source>
</evidence>
<dbReference type="AlphaFoldDB" id="A0A1G7HES9"/>
<dbReference type="EMBL" id="FNBD01000006">
    <property type="protein sequence ID" value="SDE98569.1"/>
    <property type="molecule type" value="Genomic_DNA"/>
</dbReference>
<accession>A0A1G7HES9</accession>
<sequence>MTFELIVRGNEWGVQLDVKKFPLFCLSCRNYLSEMYEHTGSRYGQVGSVKCDCGEDLILTDSDNIVEYINIHIRKLKTVLDFKDLFKMRKADFEKLKSDYGYDIYEKNLNKRLELDKLIADIEKHNGETISPIDTEFPATIEIQKWMRLMEK</sequence>
<name>A0A1G7HES9_9FLAO</name>
<dbReference type="RefSeq" id="WP_025616532.1">
    <property type="nucleotide sequence ID" value="NZ_CANLMK010000017.1"/>
</dbReference>
<protein>
    <submittedName>
        <fullName evidence="1">Uncharacterized protein</fullName>
    </submittedName>
</protein>
<keyword evidence="2" id="KW-1185">Reference proteome</keyword>
<dbReference type="Proteomes" id="UP000182114">
    <property type="component" value="Unassembled WGS sequence"/>
</dbReference>
<gene>
    <name evidence="1" type="ORF">SAMN04487992_1068</name>
</gene>
<evidence type="ECO:0000313" key="2">
    <source>
        <dbReference type="Proteomes" id="UP000182114"/>
    </source>
</evidence>